<dbReference type="Proteomes" id="UP001515480">
    <property type="component" value="Unassembled WGS sequence"/>
</dbReference>
<reference evidence="2 3" key="1">
    <citation type="journal article" date="2024" name="Science">
        <title>Giant polyketide synthase enzymes in the biosynthesis of giant marine polyether toxins.</title>
        <authorList>
            <person name="Fallon T.R."/>
            <person name="Shende V.V."/>
            <person name="Wierzbicki I.H."/>
            <person name="Pendleton A.L."/>
            <person name="Watervoot N.F."/>
            <person name="Auber R.P."/>
            <person name="Gonzalez D.J."/>
            <person name="Wisecaver J.H."/>
            <person name="Moore B.S."/>
        </authorList>
    </citation>
    <scope>NUCLEOTIDE SEQUENCE [LARGE SCALE GENOMIC DNA]</scope>
    <source>
        <strain evidence="2 3">12B1</strain>
    </source>
</reference>
<sequence length="223" mass="24133">MRPAWTSDVLPCALLLCLAAGLPQELLVPILTFTSADSKAVISCVATSRRFRAAVLEIFHSPPLWQLAALAKLAEADATHRLALVEKALRAPRMSVSVYLLPEVPSEQLLQTHVCQSGGPPAFALPFEQSIRVQMDAPSDPNAVLEGQLTSIYKGKEGSNAADDGNTSEQLSMVYLNTTCRQVHVIGPMESARTVHYALTINASGPYTVSMGRRPVVLVLRRM</sequence>
<evidence type="ECO:0000313" key="2">
    <source>
        <dbReference type="EMBL" id="KAL1521416.1"/>
    </source>
</evidence>
<name>A0AB34JL09_PRYPA</name>
<accession>A0AB34JL09</accession>
<evidence type="ECO:0000313" key="3">
    <source>
        <dbReference type="Proteomes" id="UP001515480"/>
    </source>
</evidence>
<protein>
    <recommendedName>
        <fullName evidence="4">F-box domain-containing protein</fullName>
    </recommendedName>
</protein>
<dbReference type="EMBL" id="JBGBPQ010000007">
    <property type="protein sequence ID" value="KAL1521416.1"/>
    <property type="molecule type" value="Genomic_DNA"/>
</dbReference>
<gene>
    <name evidence="2" type="ORF">AB1Y20_021080</name>
</gene>
<keyword evidence="1" id="KW-0732">Signal</keyword>
<comment type="caution">
    <text evidence="2">The sequence shown here is derived from an EMBL/GenBank/DDBJ whole genome shotgun (WGS) entry which is preliminary data.</text>
</comment>
<feature type="signal peptide" evidence="1">
    <location>
        <begin position="1"/>
        <end position="19"/>
    </location>
</feature>
<evidence type="ECO:0000256" key="1">
    <source>
        <dbReference type="SAM" id="SignalP"/>
    </source>
</evidence>
<dbReference type="AlphaFoldDB" id="A0AB34JL09"/>
<feature type="chain" id="PRO_5044194220" description="F-box domain-containing protein" evidence="1">
    <location>
        <begin position="20"/>
        <end position="223"/>
    </location>
</feature>
<evidence type="ECO:0008006" key="4">
    <source>
        <dbReference type="Google" id="ProtNLM"/>
    </source>
</evidence>
<proteinExistence type="predicted"/>
<organism evidence="2 3">
    <name type="scientific">Prymnesium parvum</name>
    <name type="common">Toxic golden alga</name>
    <dbReference type="NCBI Taxonomy" id="97485"/>
    <lineage>
        <taxon>Eukaryota</taxon>
        <taxon>Haptista</taxon>
        <taxon>Haptophyta</taxon>
        <taxon>Prymnesiophyceae</taxon>
        <taxon>Prymnesiales</taxon>
        <taxon>Prymnesiaceae</taxon>
        <taxon>Prymnesium</taxon>
    </lineage>
</organism>
<keyword evidence="3" id="KW-1185">Reference proteome</keyword>